<evidence type="ECO:0000256" key="2">
    <source>
        <dbReference type="ARBA" id="ARBA00022490"/>
    </source>
</evidence>
<dbReference type="Gene3D" id="1.20.1050.10">
    <property type="match status" value="1"/>
</dbReference>
<proteinExistence type="inferred from homology"/>
<dbReference type="Pfam" id="PF02798">
    <property type="entry name" value="GST_N"/>
    <property type="match status" value="1"/>
</dbReference>
<dbReference type="GO" id="GO:0004364">
    <property type="term" value="F:glutathione transferase activity"/>
    <property type="evidence" value="ECO:0007669"/>
    <property type="project" value="UniProtKB-UniRule"/>
</dbReference>
<evidence type="ECO:0000256" key="3">
    <source>
        <dbReference type="ARBA" id="ARBA00022575"/>
    </source>
</evidence>
<dbReference type="EC" id="2.5.1.18" evidence="7"/>
<dbReference type="GeneID" id="111276963"/>
<keyword evidence="2 7" id="KW-0963">Cytoplasm</keyword>
<dbReference type="Proteomes" id="UP000515121">
    <property type="component" value="Unplaced"/>
</dbReference>
<dbReference type="KEGG" id="dzi:111276963"/>
<dbReference type="OrthoDB" id="202840at2759"/>
<evidence type="ECO:0000313" key="10">
    <source>
        <dbReference type="RefSeq" id="XP_022718693.1"/>
    </source>
</evidence>
<evidence type="ECO:0000256" key="7">
    <source>
        <dbReference type="RuleBase" id="RU369102"/>
    </source>
</evidence>
<evidence type="ECO:0000256" key="6">
    <source>
        <dbReference type="ARBA" id="ARBA00047960"/>
    </source>
</evidence>
<dbReference type="GO" id="GO:0009407">
    <property type="term" value="P:toxin catabolic process"/>
    <property type="evidence" value="ECO:0007669"/>
    <property type="project" value="UniProtKB-ARBA"/>
</dbReference>
<dbReference type="PROSITE" id="PS50404">
    <property type="entry name" value="GST_NTER"/>
    <property type="match status" value="1"/>
</dbReference>
<reference evidence="10" key="1">
    <citation type="submission" date="2025-08" db="UniProtKB">
        <authorList>
            <consortium name="RefSeq"/>
        </authorList>
    </citation>
    <scope>IDENTIFICATION</scope>
    <source>
        <tissue evidence="10">Fruit stalk</tissue>
    </source>
</reference>
<evidence type="ECO:0000256" key="4">
    <source>
        <dbReference type="ARBA" id="ARBA00022679"/>
    </source>
</evidence>
<dbReference type="Gene3D" id="3.40.30.10">
    <property type="entry name" value="Glutaredoxin"/>
    <property type="match status" value="1"/>
</dbReference>
<protein>
    <recommendedName>
        <fullName evidence="7">Glutathione S-transferase</fullName>
        <ecNumber evidence="7">2.5.1.18</ecNumber>
    </recommendedName>
</protein>
<comment type="subcellular location">
    <subcellularLocation>
        <location evidence="1 7">Cytoplasm</location>
        <location evidence="1 7">Cytosol</location>
    </subcellularLocation>
</comment>
<evidence type="ECO:0000313" key="9">
    <source>
        <dbReference type="Proteomes" id="UP000515121"/>
    </source>
</evidence>
<keyword evidence="9" id="KW-1185">Reference proteome</keyword>
<dbReference type="FunFam" id="3.40.30.10:FF:000014">
    <property type="entry name" value="Tau class glutathione S-transferase"/>
    <property type="match status" value="1"/>
</dbReference>
<dbReference type="InterPro" id="IPR040079">
    <property type="entry name" value="Glutathione_S-Trfase"/>
</dbReference>
<dbReference type="InterPro" id="IPR045073">
    <property type="entry name" value="Omega/Tau-like"/>
</dbReference>
<dbReference type="PANTHER" id="PTHR11260">
    <property type="entry name" value="GLUTATHIONE S-TRANSFERASE, GST, SUPERFAMILY, GST DOMAIN CONTAINING"/>
    <property type="match status" value="1"/>
</dbReference>
<evidence type="ECO:0000256" key="5">
    <source>
        <dbReference type="ARBA" id="ARBA00025743"/>
    </source>
</evidence>
<evidence type="ECO:0000256" key="1">
    <source>
        <dbReference type="ARBA" id="ARBA00004514"/>
    </source>
</evidence>
<dbReference type="SFLD" id="SFLDS00019">
    <property type="entry name" value="Glutathione_Transferase_(cytos"/>
    <property type="match status" value="1"/>
</dbReference>
<dbReference type="AlphaFoldDB" id="A0A6P5WS48"/>
<accession>A0A6P5WS48</accession>
<dbReference type="InterPro" id="IPR036249">
    <property type="entry name" value="Thioredoxin-like_sf"/>
</dbReference>
<dbReference type="SFLD" id="SFLDG00358">
    <property type="entry name" value="Main_(cytGST)"/>
    <property type="match status" value="1"/>
</dbReference>
<comment type="function">
    <text evidence="7">Is involved in the conjugation of reduced glutathione to a wide number of exogenous and endogenous hydrophobic electrophiles.</text>
</comment>
<dbReference type="SUPFAM" id="SSF52833">
    <property type="entry name" value="Thioredoxin-like"/>
    <property type="match status" value="1"/>
</dbReference>
<evidence type="ECO:0000259" key="8">
    <source>
        <dbReference type="PROSITE" id="PS50404"/>
    </source>
</evidence>
<dbReference type="InterPro" id="IPR004045">
    <property type="entry name" value="Glutathione_S-Trfase_N"/>
</dbReference>
<name>A0A6P5WS48_DURZI</name>
<feature type="domain" description="GST N-terminal" evidence="8">
    <location>
        <begin position="5"/>
        <end position="84"/>
    </location>
</feature>
<keyword evidence="4 7" id="KW-0808">Transferase</keyword>
<comment type="catalytic activity">
    <reaction evidence="6 7">
        <text>RX + glutathione = an S-substituted glutathione + a halide anion + H(+)</text>
        <dbReference type="Rhea" id="RHEA:16437"/>
        <dbReference type="ChEBI" id="CHEBI:15378"/>
        <dbReference type="ChEBI" id="CHEBI:16042"/>
        <dbReference type="ChEBI" id="CHEBI:17792"/>
        <dbReference type="ChEBI" id="CHEBI:57925"/>
        <dbReference type="ChEBI" id="CHEBI:90779"/>
        <dbReference type="EC" id="2.5.1.18"/>
    </reaction>
</comment>
<comment type="similarity">
    <text evidence="5">Belongs to the GST superfamily. Tau family.</text>
</comment>
<organism evidence="9 10">
    <name type="scientific">Durio zibethinus</name>
    <name type="common">Durian</name>
    <dbReference type="NCBI Taxonomy" id="66656"/>
    <lineage>
        <taxon>Eukaryota</taxon>
        <taxon>Viridiplantae</taxon>
        <taxon>Streptophyta</taxon>
        <taxon>Embryophyta</taxon>
        <taxon>Tracheophyta</taxon>
        <taxon>Spermatophyta</taxon>
        <taxon>Magnoliopsida</taxon>
        <taxon>eudicotyledons</taxon>
        <taxon>Gunneridae</taxon>
        <taxon>Pentapetalae</taxon>
        <taxon>rosids</taxon>
        <taxon>malvids</taxon>
        <taxon>Malvales</taxon>
        <taxon>Malvaceae</taxon>
        <taxon>Helicteroideae</taxon>
        <taxon>Durio</taxon>
    </lineage>
</organism>
<dbReference type="GO" id="GO:0005829">
    <property type="term" value="C:cytosol"/>
    <property type="evidence" value="ECO:0007669"/>
    <property type="project" value="UniProtKB-SubCell"/>
</dbReference>
<dbReference type="CDD" id="cd03058">
    <property type="entry name" value="GST_N_Tau"/>
    <property type="match status" value="1"/>
</dbReference>
<sequence length="115" mass="13400">MAGSADLKLLGTRQSMFLQRVVWALKLKGIEYEFIEEDLFNKSSLHLKSNPVQKTVPVLIHGQKAIPESKIILEYIDETWKERPNLPQDPLERAYMRFWAKFIDEKAMLISCFTS</sequence>
<dbReference type="PANTHER" id="PTHR11260:SF696">
    <property type="entry name" value="GLUTATHIONE TRANSFERASE"/>
    <property type="match status" value="1"/>
</dbReference>
<keyword evidence="3" id="KW-0216">Detoxification</keyword>
<dbReference type="GO" id="GO:0006749">
    <property type="term" value="P:glutathione metabolic process"/>
    <property type="evidence" value="ECO:0007669"/>
    <property type="project" value="TreeGrafter"/>
</dbReference>
<dbReference type="RefSeq" id="XP_022718693.1">
    <property type="nucleotide sequence ID" value="XM_022862958.1"/>
</dbReference>
<gene>
    <name evidence="10" type="primary">LOC111276963</name>
</gene>